<protein>
    <submittedName>
        <fullName evidence="1">Uncharacterized protein</fullName>
    </submittedName>
</protein>
<name>A0A6M3LHD3_9ZZZZ</name>
<accession>A0A6M3LHD3</accession>
<sequence>MIQENDMKLGLRDIDWAQAGAALAQAGDDEQVEFLKAFVKECLSWGTVHQVEMQLAAVNLKLTSDERETLAMIGYAEAL</sequence>
<organism evidence="1">
    <name type="scientific">viral metagenome</name>
    <dbReference type="NCBI Taxonomy" id="1070528"/>
    <lineage>
        <taxon>unclassified sequences</taxon>
        <taxon>metagenomes</taxon>
        <taxon>organismal metagenomes</taxon>
    </lineage>
</organism>
<dbReference type="AlphaFoldDB" id="A0A6M3LHD3"/>
<evidence type="ECO:0000313" key="1">
    <source>
        <dbReference type="EMBL" id="QJA92405.1"/>
    </source>
</evidence>
<proteinExistence type="predicted"/>
<reference evidence="1" key="1">
    <citation type="submission" date="2020-03" db="EMBL/GenBank/DDBJ databases">
        <title>The deep terrestrial virosphere.</title>
        <authorList>
            <person name="Holmfeldt K."/>
            <person name="Nilsson E."/>
            <person name="Simone D."/>
            <person name="Lopez-Fernandez M."/>
            <person name="Wu X."/>
            <person name="de Brujin I."/>
            <person name="Lundin D."/>
            <person name="Andersson A."/>
            <person name="Bertilsson S."/>
            <person name="Dopson M."/>
        </authorList>
    </citation>
    <scope>NUCLEOTIDE SEQUENCE</scope>
    <source>
        <strain evidence="1">MM415B04696</strain>
    </source>
</reference>
<gene>
    <name evidence="1" type="ORF">MM415B04696_0008</name>
</gene>
<dbReference type="EMBL" id="MT143064">
    <property type="protein sequence ID" value="QJA92405.1"/>
    <property type="molecule type" value="Genomic_DNA"/>
</dbReference>